<feature type="compositionally biased region" description="Polar residues" evidence="1">
    <location>
        <begin position="1115"/>
        <end position="1128"/>
    </location>
</feature>
<feature type="compositionally biased region" description="Polar residues" evidence="1">
    <location>
        <begin position="778"/>
        <end position="789"/>
    </location>
</feature>
<feature type="region of interest" description="Disordered" evidence="1">
    <location>
        <begin position="76"/>
        <end position="145"/>
    </location>
</feature>
<comment type="caution">
    <text evidence="2">The sequence shown here is derived from an EMBL/GenBank/DDBJ whole genome shotgun (WGS) entry which is preliminary data.</text>
</comment>
<feature type="region of interest" description="Disordered" evidence="1">
    <location>
        <begin position="1202"/>
        <end position="1223"/>
    </location>
</feature>
<feature type="compositionally biased region" description="Basic and acidic residues" evidence="1">
    <location>
        <begin position="636"/>
        <end position="645"/>
    </location>
</feature>
<feature type="compositionally biased region" description="Polar residues" evidence="1">
    <location>
        <begin position="931"/>
        <end position="943"/>
    </location>
</feature>
<evidence type="ECO:0000313" key="2">
    <source>
        <dbReference type="EMBL" id="KAL3786070.1"/>
    </source>
</evidence>
<feature type="region of interest" description="Disordered" evidence="1">
    <location>
        <begin position="1835"/>
        <end position="1856"/>
    </location>
</feature>
<feature type="compositionally biased region" description="Basic and acidic residues" evidence="1">
    <location>
        <begin position="1477"/>
        <end position="1488"/>
    </location>
</feature>
<feature type="region of interest" description="Disordered" evidence="1">
    <location>
        <begin position="528"/>
        <end position="683"/>
    </location>
</feature>
<feature type="region of interest" description="Disordered" evidence="1">
    <location>
        <begin position="1002"/>
        <end position="1054"/>
    </location>
</feature>
<sequence>MNRRDPPAASAAATSSFSRKSLIRDRVRRRRAAAGLTIDTTHGYSSINDGECAQGGYAAKVKNAMDNQIINIIPKDSPIKESPKATNAGLGMQTPSPQSQSSYGFDSNIECTLGSGPSKGSPFRYSPPMTTASSPFNTGETRKNDGTRVENSLFWDSHISSLWNPSFGSINPNGLWNPSYTSTSPNENSTFNFSDAKIVTPTRNNRSDYYNNTSSGTNGSPGLWNDEGVELPLDSVEFYPWSEAHSPGNAPVLKRISSQRKDGNQKDSQINSQRDAYNREKSKSKELNGESTVLNSVKIVEKRKMNTRAKAKRERIQRMRCANRLEQSSFHNHKSNEQSLHEHNMVQHKSSSSSSSSSRVPPSMDNSLHTASPVDAEKRFIQSRLQYMMDWTDGKDGRSNVVSPDVVSSKKSMLTLPTDTHVISVEETTPSMFSEDDSLYDNPYLRLNRFNVGEESGRISSNRDAVTPIKGMGDISAVQNESGSVRELMNVSVDSRDIGRYSREVIQEETTAHHHDDREHVSPAVITPLKQDDNSNNVSLSPVQESEESLRDLHVSVDSRDIGTSVPVTRDPISSRTESRSSGKSVRSYAAPSFDEAASVRSRMSRDGNDSATTPTYYRGYQTSVGSKSLSGRQFRNRESVKQDGGELVDDNGTSQSIDKEINQSTDIPKENDVVPNRDSSCLSKEADHVINRAESKPNQAVRVAAEKDSKSPQPERSIDISMEAERVLYQEERNVSMSQLMESSLQEATWSTQAVRGSAKSINPKQNLPPIHPDRSTVASRDVTTSNQGRMQRLTRNNKSSIPSITEYSPTRSDHSADAAAGAKQLKTLIFGPLKDCPDPEGVYDEEKKLDPIPMQRVSKSFPAVREKTDQESCMSIDSWEVDIIGSKASSAVISEERCIDEVNLNEDHITPINTLKLSKHLEMKLEMLRQSSGASSDQQVSQEDDKSTMSSKVSVISIQPSVETACVQQNADIAMMMEDTMMDFMVIDGEEEVSVYSDGVDDASLQPVPSQDSGLLSNPSPHQGTVQQTDSIESSGRFNQPAPVDESEDPPIINPQFAKLQYAPPPAPVPKPILNRTTSRHQYFSKRHFPSLLSVDEEEEFSEPNFRLLPKSPNESLPTSTSTKASSPGKGLRVITKHKDLGKFLDSFRDRLMTGCAPLKDEDLASSWVFSQDNSQYNSILANDDVDERDECSDQLTSLPFSKGMTPQERALKRREDTTPLRTNTTKSVLAARTLRTSARITSSVQQTAMPEENVSYVNTVKSEPSIIERSADEANESAQKLSEDNDVMKYHSDVHRDSDGLPSTDQQKGEPNNTQEPEDTPNDEEVVETVYPKELVKMSERERHKSRSLHWNSNNGVNEDEQYSPPKFVPMRSRARISPRVLSSKMSLSAMSSYQASIRQHFRGAKHDVNDLYNPRSDEQKLGYIHECSREEDSESSEDEAADNDKTPEYAYDDFLKDFSTIAADVNDVLSRDEKRDDEALEFRSTDMQSELQSKESYSTLYELPSVLASNQRKPRIQLSPTKSNVSSSDSILDQSRPHSVTTSEVSRTMLEDKLRQIGAMKKDSGSSVATSDLGSIMTRESEFSKNYNIPKMIFHRTHPQNNRSSDSSARSSPSSMGNTYNNSTMVQSETLRIKYMLPENAPPNILPQNEPPIDPNEHVILSKQKLRRENSAATAAATIGRPQLKVDPNEDVVMSQRLLKNNVASATSSAATIEQQLARLRSIRSAQRNKLPQSNDEALLSTVEGTKTTVQTGGSQMGNHRDNEDSNPSSLVGVGALKMKYQQLISPAFPDANASSKRVISNHASNHNTIEDRSEVAKISSFWKQFELSGDASVDKPRPNNGLQKKPSINRAKKLHDDASQQSGDIFEIAPRGNGQYGVLNKNQWIKDHTSTEDPSMVQHDVYESSSNHAFEVSPMCRGHDSVVAKLPSKRHQTAPNRRSPEVLLVKRFTSCQQTPNDESLPMGNKVTPSPFLKKTSASSPFLKKTSMPNQGNTQNTSRTKSVMSRANIISSSWKTSPTKKPPTVLNRSISTEKLNSTLKSGRKKDTSWILKGKNDNSWIGK</sequence>
<evidence type="ECO:0000313" key="3">
    <source>
        <dbReference type="Proteomes" id="UP001530400"/>
    </source>
</evidence>
<dbReference type="Proteomes" id="UP001530400">
    <property type="component" value="Unassembled WGS sequence"/>
</dbReference>
<feature type="region of interest" description="Disordered" evidence="1">
    <location>
        <begin position="757"/>
        <end position="789"/>
    </location>
</feature>
<feature type="compositionally biased region" description="Acidic residues" evidence="1">
    <location>
        <begin position="1433"/>
        <end position="1445"/>
    </location>
</feature>
<organism evidence="2 3">
    <name type="scientific">Cyclotella atomus</name>
    <dbReference type="NCBI Taxonomy" id="382360"/>
    <lineage>
        <taxon>Eukaryota</taxon>
        <taxon>Sar</taxon>
        <taxon>Stramenopiles</taxon>
        <taxon>Ochrophyta</taxon>
        <taxon>Bacillariophyta</taxon>
        <taxon>Coscinodiscophyceae</taxon>
        <taxon>Thalassiosirophycidae</taxon>
        <taxon>Stephanodiscales</taxon>
        <taxon>Stephanodiscaceae</taxon>
        <taxon>Cyclotella</taxon>
    </lineage>
</organism>
<feature type="compositionally biased region" description="Polar residues" evidence="1">
    <location>
        <begin position="1304"/>
        <end position="1318"/>
    </location>
</feature>
<feature type="region of interest" description="Disordered" evidence="1">
    <location>
        <begin position="322"/>
        <end position="375"/>
    </location>
</feature>
<feature type="region of interest" description="Disordered" evidence="1">
    <location>
        <begin position="257"/>
        <end position="290"/>
    </location>
</feature>
<feature type="compositionally biased region" description="Basic and acidic residues" evidence="1">
    <location>
        <begin position="548"/>
        <end position="561"/>
    </location>
</feature>
<feature type="region of interest" description="Disordered" evidence="1">
    <location>
        <begin position="1600"/>
        <end position="1628"/>
    </location>
</feature>
<feature type="compositionally biased region" description="Polar residues" evidence="1">
    <location>
        <begin position="1489"/>
        <end position="1500"/>
    </location>
</feature>
<name>A0ABD3PD74_9STRA</name>
<feature type="compositionally biased region" description="Basic and acidic residues" evidence="1">
    <location>
        <begin position="1212"/>
        <end position="1221"/>
    </location>
</feature>
<feature type="compositionally biased region" description="Polar residues" evidence="1">
    <location>
        <begin position="202"/>
        <end position="220"/>
    </location>
</feature>
<feature type="compositionally biased region" description="Polar residues" evidence="1">
    <location>
        <begin position="1009"/>
        <end position="1040"/>
    </location>
</feature>
<feature type="compositionally biased region" description="Polar residues" evidence="1">
    <location>
        <begin position="1522"/>
        <end position="1550"/>
    </location>
</feature>
<accession>A0ABD3PD74</accession>
<feature type="compositionally biased region" description="Basic and acidic residues" evidence="1">
    <location>
        <begin position="658"/>
        <end position="673"/>
    </location>
</feature>
<feature type="compositionally biased region" description="Basic and acidic residues" evidence="1">
    <location>
        <begin position="334"/>
        <end position="345"/>
    </location>
</feature>
<feature type="region of interest" description="Disordered" evidence="1">
    <location>
        <begin position="1106"/>
        <end position="1132"/>
    </location>
</feature>
<evidence type="ECO:0000256" key="1">
    <source>
        <dbReference type="SAM" id="MobiDB-lite"/>
    </source>
</evidence>
<feature type="region of interest" description="Disordered" evidence="1">
    <location>
        <begin position="1983"/>
        <end position="2009"/>
    </location>
</feature>
<reference evidence="2 3" key="1">
    <citation type="submission" date="2024-10" db="EMBL/GenBank/DDBJ databases">
        <title>Updated reference genomes for cyclostephanoid diatoms.</title>
        <authorList>
            <person name="Roberts W.R."/>
            <person name="Alverson A.J."/>
        </authorList>
    </citation>
    <scope>NUCLEOTIDE SEQUENCE [LARGE SCALE GENOMIC DNA]</scope>
    <source>
        <strain evidence="2 3">AJA010-31</strain>
    </source>
</reference>
<feature type="region of interest" description="Disordered" evidence="1">
    <location>
        <begin position="202"/>
        <end position="226"/>
    </location>
</feature>
<proteinExistence type="predicted"/>
<feature type="compositionally biased region" description="Low complexity" evidence="1">
    <location>
        <begin position="1608"/>
        <end position="1619"/>
    </location>
</feature>
<feature type="region of interest" description="Disordered" evidence="1">
    <location>
        <begin position="931"/>
        <end position="954"/>
    </location>
</feature>
<feature type="region of interest" description="Disordered" evidence="1">
    <location>
        <begin position="1754"/>
        <end position="1773"/>
    </location>
</feature>
<feature type="compositionally biased region" description="Polar residues" evidence="1">
    <location>
        <begin position="534"/>
        <end position="544"/>
    </location>
</feature>
<feature type="region of interest" description="Disordered" evidence="1">
    <location>
        <begin position="1516"/>
        <end position="1550"/>
    </location>
</feature>
<feature type="region of interest" description="Disordered" evidence="1">
    <location>
        <begin position="1342"/>
        <end position="1370"/>
    </location>
</feature>
<feature type="region of interest" description="Disordered" evidence="1">
    <location>
        <begin position="1430"/>
        <end position="1449"/>
    </location>
</feature>
<feature type="compositionally biased region" description="Polar residues" evidence="1">
    <location>
        <begin position="266"/>
        <end position="275"/>
    </location>
</feature>
<protein>
    <submittedName>
        <fullName evidence="2">Uncharacterized protein</fullName>
    </submittedName>
</protein>
<feature type="compositionally biased region" description="Polar residues" evidence="1">
    <location>
        <begin position="757"/>
        <end position="767"/>
    </location>
</feature>
<dbReference type="EMBL" id="JALLPJ020000666">
    <property type="protein sequence ID" value="KAL3786070.1"/>
    <property type="molecule type" value="Genomic_DNA"/>
</dbReference>
<gene>
    <name evidence="2" type="ORF">ACHAWO_006692</name>
</gene>
<feature type="compositionally biased region" description="Polar residues" evidence="1">
    <location>
        <begin position="128"/>
        <end position="139"/>
    </location>
</feature>
<feature type="region of interest" description="Disordered" evidence="1">
    <location>
        <begin position="1477"/>
        <end position="1500"/>
    </location>
</feature>
<feature type="compositionally biased region" description="Low complexity" evidence="1">
    <location>
        <begin position="574"/>
        <end position="585"/>
    </location>
</feature>
<feature type="compositionally biased region" description="Polar residues" evidence="1">
    <location>
        <begin position="1991"/>
        <end position="2009"/>
    </location>
</feature>
<feature type="compositionally biased region" description="Basic and acidic residues" evidence="1">
    <location>
        <begin position="276"/>
        <end position="288"/>
    </location>
</feature>
<feature type="region of interest" description="Disordered" evidence="1">
    <location>
        <begin position="1295"/>
        <end position="1330"/>
    </location>
</feature>
<keyword evidence="3" id="KW-1185">Reference proteome</keyword>
<feature type="compositionally biased region" description="Polar residues" evidence="1">
    <location>
        <begin position="93"/>
        <end position="105"/>
    </location>
</feature>
<feature type="compositionally biased region" description="Polar residues" evidence="1">
    <location>
        <begin position="610"/>
        <end position="634"/>
    </location>
</feature>
<feature type="region of interest" description="Disordered" evidence="1">
    <location>
        <begin position="696"/>
        <end position="717"/>
    </location>
</feature>
<feature type="compositionally biased region" description="Acidic residues" evidence="1">
    <location>
        <begin position="1319"/>
        <end position="1330"/>
    </location>
</feature>